<dbReference type="AlphaFoldDB" id="A0A507DTK8"/>
<dbReference type="EMBL" id="QEAQ01000129">
    <property type="protein sequence ID" value="TPX55073.1"/>
    <property type="molecule type" value="Genomic_DNA"/>
</dbReference>
<comment type="caution">
    <text evidence="3">The sequence shown here is derived from an EMBL/GenBank/DDBJ whole genome shotgun (WGS) entry which is preliminary data.</text>
</comment>
<evidence type="ECO:0000256" key="1">
    <source>
        <dbReference type="SAM" id="MobiDB-lite"/>
    </source>
</evidence>
<protein>
    <recommendedName>
        <fullName evidence="5">Peroxisome assembly protein 22</fullName>
    </recommendedName>
</protein>
<feature type="region of interest" description="Disordered" evidence="1">
    <location>
        <begin position="256"/>
        <end position="279"/>
    </location>
</feature>
<keyword evidence="2" id="KW-0812">Transmembrane</keyword>
<proteinExistence type="predicted"/>
<keyword evidence="2" id="KW-0472">Membrane</keyword>
<evidence type="ECO:0000313" key="4">
    <source>
        <dbReference type="Proteomes" id="UP000318582"/>
    </source>
</evidence>
<gene>
    <name evidence="3" type="ORF">PhCBS80983_g05620</name>
</gene>
<feature type="region of interest" description="Disordered" evidence="1">
    <location>
        <begin position="57"/>
        <end position="90"/>
    </location>
</feature>
<feature type="transmembrane region" description="Helical" evidence="2">
    <location>
        <begin position="26"/>
        <end position="48"/>
    </location>
</feature>
<evidence type="ECO:0008006" key="5">
    <source>
        <dbReference type="Google" id="ProtNLM"/>
    </source>
</evidence>
<dbReference type="InterPro" id="IPR037485">
    <property type="entry name" value="PEX22"/>
</dbReference>
<name>A0A507DTK8_9FUNG</name>
<dbReference type="PANTHER" id="PTHR34126">
    <property type="entry name" value="PEROXISOME BIOGENESIS PROTEIN 22"/>
    <property type="match status" value="1"/>
</dbReference>
<feature type="compositionally biased region" description="Low complexity" evidence="1">
    <location>
        <begin position="256"/>
        <end position="266"/>
    </location>
</feature>
<keyword evidence="2" id="KW-1133">Transmembrane helix</keyword>
<dbReference type="Proteomes" id="UP000318582">
    <property type="component" value="Unassembled WGS sequence"/>
</dbReference>
<accession>A0A507DTK8</accession>
<feature type="compositionally biased region" description="Pro residues" evidence="1">
    <location>
        <begin position="267"/>
        <end position="279"/>
    </location>
</feature>
<reference evidence="3 4" key="1">
    <citation type="journal article" date="2019" name="Sci. Rep.">
        <title>Comparative genomics of chytrid fungi reveal insights into the obligate biotrophic and pathogenic lifestyle of Synchytrium endobioticum.</title>
        <authorList>
            <person name="van de Vossenberg B.T.L.H."/>
            <person name="Warris S."/>
            <person name="Nguyen H.D.T."/>
            <person name="van Gent-Pelzer M.P.E."/>
            <person name="Joly D.L."/>
            <person name="van de Geest H.C."/>
            <person name="Bonants P.J.M."/>
            <person name="Smith D.S."/>
            <person name="Levesque C.A."/>
            <person name="van der Lee T.A.J."/>
        </authorList>
    </citation>
    <scope>NUCLEOTIDE SEQUENCE [LARGE SCALE GENOMIC DNA]</scope>
    <source>
        <strain evidence="3 4">CBS 809.83</strain>
    </source>
</reference>
<dbReference type="Pfam" id="PF22978">
    <property type="entry name" value="HAD_Pex22"/>
    <property type="match status" value="1"/>
</dbReference>
<keyword evidence="4" id="KW-1185">Reference proteome</keyword>
<evidence type="ECO:0000256" key="2">
    <source>
        <dbReference type="SAM" id="Phobius"/>
    </source>
</evidence>
<organism evidence="3 4">
    <name type="scientific">Powellomyces hirtus</name>
    <dbReference type="NCBI Taxonomy" id="109895"/>
    <lineage>
        <taxon>Eukaryota</taxon>
        <taxon>Fungi</taxon>
        <taxon>Fungi incertae sedis</taxon>
        <taxon>Chytridiomycota</taxon>
        <taxon>Chytridiomycota incertae sedis</taxon>
        <taxon>Chytridiomycetes</taxon>
        <taxon>Spizellomycetales</taxon>
        <taxon>Powellomycetaceae</taxon>
        <taxon>Powellomyces</taxon>
    </lineage>
</organism>
<sequence>MSSPRARRHLTTRTLSSHLSSLRTGWGATAAAAVAIASIVGTTAYYYYLNHHKLPKLDEEEEEERRRAGEQGGGEPAAGGGQQRTEGRRLSNSVVAKAKALWSGTYVITISMKNVIVWNPSPDPTTPNHAFRESALPYLQHLVSHSKPRFQIHLITVVSSDEEEAQIRSLLASTSLYADGLDERRVLYCATEEGKAHLVRHIEPHVHVDENDDVIERLAPFVKRVVRVRRSVPSGCPSPAMGRPPTIVNGAAVPAARTATAPTPRNESPPAPPPIPSPRPLHALPTFPAPLLVSVLGVHCI</sequence>
<dbReference type="GO" id="GO:0007031">
    <property type="term" value="P:peroxisome organization"/>
    <property type="evidence" value="ECO:0007669"/>
    <property type="project" value="InterPro"/>
</dbReference>
<evidence type="ECO:0000313" key="3">
    <source>
        <dbReference type="EMBL" id="TPX55073.1"/>
    </source>
</evidence>
<dbReference type="PANTHER" id="PTHR34126:SF1">
    <property type="entry name" value="PEROXISOME BIOGENESIS PROTEIN 22"/>
    <property type="match status" value="1"/>
</dbReference>
<feature type="compositionally biased region" description="Gly residues" evidence="1">
    <location>
        <begin position="70"/>
        <end position="82"/>
    </location>
</feature>